<reference evidence="5 6" key="2">
    <citation type="submission" date="2019-02" db="EMBL/GenBank/DDBJ databases">
        <title>Draft Genome Sequences of Six Type Strains of the Genus Massilia.</title>
        <authorList>
            <person name="Miess H."/>
            <person name="Frediansyhah A."/>
            <person name="Gross H."/>
        </authorList>
    </citation>
    <scope>NUCLEOTIDE SEQUENCE [LARGE SCALE GENOMIC DNA]</scope>
    <source>
        <strain evidence="5 6">DSM 17472</strain>
    </source>
</reference>
<reference evidence="4" key="1">
    <citation type="journal article" date="2014" name="Int. J. Syst. Evol. Microbiol.">
        <title>Complete genome sequence of Corynebacterium casei LMG S-19264T (=DSM 44701T), isolated from a smear-ripened cheese.</title>
        <authorList>
            <consortium name="US DOE Joint Genome Institute (JGI-PGF)"/>
            <person name="Walter F."/>
            <person name="Albersmeier A."/>
            <person name="Kalinowski J."/>
            <person name="Ruckert C."/>
        </authorList>
    </citation>
    <scope>NUCLEOTIDE SEQUENCE</scope>
    <source>
        <strain evidence="4">KCTC 12343</strain>
    </source>
</reference>
<evidence type="ECO:0000313" key="7">
    <source>
        <dbReference type="Proteomes" id="UP000628442"/>
    </source>
</evidence>
<name>A0A411X0V2_9BURK</name>
<feature type="transmembrane region" description="Helical" evidence="1">
    <location>
        <begin position="163"/>
        <end position="179"/>
    </location>
</feature>
<dbReference type="InterPro" id="IPR013424">
    <property type="entry name" value="Ice-binding_C"/>
</dbReference>
<sequence length="184" mass="19952">MQVFAILSRAARLLAFAALIGTWAGTAQASVIWTLNNFNFTDGATASGTFTWEETTNRVTAWNIATTTGLFFGNSYTSDDPEGLTTVDTNFQMITFWTGNWNLRLGLASLDALDTPAAHQELFSQEPLFTGQHGYLECANCAPYRFGEAGAWLSAAVVQVPEPSALALSALALCIMVAVRRRRS</sequence>
<feature type="chain" id="PRO_5044601803" evidence="2">
    <location>
        <begin position="30"/>
        <end position="184"/>
    </location>
</feature>
<dbReference type="EMBL" id="BMWV01000005">
    <property type="protein sequence ID" value="GGY42326.1"/>
    <property type="molecule type" value="Genomic_DNA"/>
</dbReference>
<dbReference type="Proteomes" id="UP000292307">
    <property type="component" value="Chromosome"/>
</dbReference>
<dbReference type="Proteomes" id="UP000628442">
    <property type="component" value="Unassembled WGS sequence"/>
</dbReference>
<feature type="signal peptide" evidence="2">
    <location>
        <begin position="1"/>
        <end position="29"/>
    </location>
</feature>
<evidence type="ECO:0000313" key="6">
    <source>
        <dbReference type="Proteomes" id="UP000292307"/>
    </source>
</evidence>
<keyword evidence="1" id="KW-1133">Transmembrane helix</keyword>
<evidence type="ECO:0000259" key="3">
    <source>
        <dbReference type="Pfam" id="PF07589"/>
    </source>
</evidence>
<dbReference type="Pfam" id="PF07589">
    <property type="entry name" value="PEP-CTERM"/>
    <property type="match status" value="1"/>
</dbReference>
<evidence type="ECO:0000256" key="2">
    <source>
        <dbReference type="SAM" id="SignalP"/>
    </source>
</evidence>
<accession>A0A411X0V2</accession>
<organism evidence="4 7">
    <name type="scientific">Pseudoduganella albidiflava</name>
    <dbReference type="NCBI Taxonomy" id="321983"/>
    <lineage>
        <taxon>Bacteria</taxon>
        <taxon>Pseudomonadati</taxon>
        <taxon>Pseudomonadota</taxon>
        <taxon>Betaproteobacteria</taxon>
        <taxon>Burkholderiales</taxon>
        <taxon>Oxalobacteraceae</taxon>
        <taxon>Telluria group</taxon>
        <taxon>Pseudoduganella</taxon>
    </lineage>
</organism>
<protein>
    <submittedName>
        <fullName evidence="5">PEP-CTERM sorting domain-containing protein</fullName>
    </submittedName>
</protein>
<proteinExistence type="predicted"/>
<dbReference type="EMBL" id="CP036401">
    <property type="protein sequence ID" value="QBI02495.1"/>
    <property type="molecule type" value="Genomic_DNA"/>
</dbReference>
<keyword evidence="1" id="KW-0472">Membrane</keyword>
<evidence type="ECO:0000313" key="4">
    <source>
        <dbReference type="EMBL" id="GGY42326.1"/>
    </source>
</evidence>
<dbReference type="RefSeq" id="WP_131146607.1">
    <property type="nucleotide sequence ID" value="NZ_BMWV01000005.1"/>
</dbReference>
<dbReference type="NCBIfam" id="TIGR02595">
    <property type="entry name" value="PEP_CTERM"/>
    <property type="match status" value="1"/>
</dbReference>
<feature type="domain" description="Ice-binding protein C-terminal" evidence="3">
    <location>
        <begin position="159"/>
        <end position="182"/>
    </location>
</feature>
<dbReference type="AlphaFoldDB" id="A0A411X0V2"/>
<reference evidence="4" key="3">
    <citation type="submission" date="2022-12" db="EMBL/GenBank/DDBJ databases">
        <authorList>
            <person name="Sun Q."/>
            <person name="Kim S."/>
        </authorList>
    </citation>
    <scope>NUCLEOTIDE SEQUENCE</scope>
    <source>
        <strain evidence="4">KCTC 12343</strain>
    </source>
</reference>
<evidence type="ECO:0000313" key="5">
    <source>
        <dbReference type="EMBL" id="QBI02495.1"/>
    </source>
</evidence>
<evidence type="ECO:0000256" key="1">
    <source>
        <dbReference type="SAM" id="Phobius"/>
    </source>
</evidence>
<dbReference type="OrthoDB" id="465564at2"/>
<keyword evidence="6" id="KW-1185">Reference proteome</keyword>
<keyword evidence="1" id="KW-0812">Transmembrane</keyword>
<gene>
    <name evidence="5" type="ORF">EYF70_17850</name>
    <name evidence="4" type="ORF">GCM10007387_25380</name>
</gene>
<keyword evidence="2" id="KW-0732">Signal</keyword>